<dbReference type="AlphaFoldDB" id="A0A0W0F5Q8"/>
<keyword evidence="6 7" id="KW-0472">Membrane</keyword>
<evidence type="ECO:0000256" key="7">
    <source>
        <dbReference type="RuleBase" id="RU367013"/>
    </source>
</evidence>
<dbReference type="GO" id="GO:0005483">
    <property type="term" value="F:soluble NSF attachment protein activity"/>
    <property type="evidence" value="ECO:0007669"/>
    <property type="project" value="TreeGrafter"/>
</dbReference>
<dbReference type="InterPro" id="IPR000744">
    <property type="entry name" value="NSF_attach"/>
</dbReference>
<accession>A0A0W0F5Q8</accession>
<dbReference type="GO" id="GO:0035494">
    <property type="term" value="P:SNARE complex disassembly"/>
    <property type="evidence" value="ECO:0007669"/>
    <property type="project" value="TreeGrafter"/>
</dbReference>
<dbReference type="CDD" id="cd15832">
    <property type="entry name" value="SNAP"/>
    <property type="match status" value="1"/>
</dbReference>
<dbReference type="SUPFAM" id="SSF48452">
    <property type="entry name" value="TPR-like"/>
    <property type="match status" value="1"/>
</dbReference>
<comment type="subcellular location">
    <subcellularLocation>
        <location evidence="1 7">Membrane</location>
        <topology evidence="1 7">Peripheral membrane protein</topology>
    </subcellularLocation>
</comment>
<dbReference type="InterPro" id="IPR011990">
    <property type="entry name" value="TPR-like_helical_dom_sf"/>
</dbReference>
<dbReference type="GO" id="GO:0019905">
    <property type="term" value="F:syntaxin binding"/>
    <property type="evidence" value="ECO:0007669"/>
    <property type="project" value="TreeGrafter"/>
</dbReference>
<dbReference type="EMBL" id="LATX01002303">
    <property type="protein sequence ID" value="KTB31617.1"/>
    <property type="molecule type" value="Genomic_DNA"/>
</dbReference>
<dbReference type="FunFam" id="1.25.40.10:FF:000049">
    <property type="entry name" value="Alpha-soluble NSF attachment protein-like"/>
    <property type="match status" value="1"/>
</dbReference>
<organism evidence="9 10">
    <name type="scientific">Moniliophthora roreri</name>
    <name type="common">Frosty pod rot fungus</name>
    <name type="synonym">Monilia roreri</name>
    <dbReference type="NCBI Taxonomy" id="221103"/>
    <lineage>
        <taxon>Eukaryota</taxon>
        <taxon>Fungi</taxon>
        <taxon>Dikarya</taxon>
        <taxon>Basidiomycota</taxon>
        <taxon>Agaricomycotina</taxon>
        <taxon>Agaricomycetes</taxon>
        <taxon>Agaricomycetidae</taxon>
        <taxon>Agaricales</taxon>
        <taxon>Marasmiineae</taxon>
        <taxon>Marasmiaceae</taxon>
        <taxon>Moniliophthora</taxon>
    </lineage>
</organism>
<dbReference type="Proteomes" id="UP000054988">
    <property type="component" value="Unassembled WGS sequence"/>
</dbReference>
<evidence type="ECO:0008006" key="11">
    <source>
        <dbReference type="Google" id="ProtNLM"/>
    </source>
</evidence>
<gene>
    <name evidence="9" type="ORF">WG66_15801</name>
</gene>
<evidence type="ECO:0000256" key="3">
    <source>
        <dbReference type="ARBA" id="ARBA00022448"/>
    </source>
</evidence>
<keyword evidence="5 7" id="KW-0653">Protein transport</keyword>
<dbReference type="GO" id="GO:0006886">
    <property type="term" value="P:intracellular protein transport"/>
    <property type="evidence" value="ECO:0007669"/>
    <property type="project" value="UniProtKB-UniRule"/>
</dbReference>
<protein>
    <recommendedName>
        <fullName evidence="11">Vesicular-fusion protein sec17</fullName>
    </recommendedName>
</protein>
<dbReference type="PANTHER" id="PTHR13768">
    <property type="entry name" value="SOLUBLE NSF ATTACHMENT PROTEIN SNAP"/>
    <property type="match status" value="1"/>
</dbReference>
<reference evidence="9 10" key="1">
    <citation type="submission" date="2015-12" db="EMBL/GenBank/DDBJ databases">
        <title>Draft genome sequence of Moniliophthora roreri, the causal agent of frosty pod rot of cacao.</title>
        <authorList>
            <person name="Aime M.C."/>
            <person name="Diaz-Valderrama J.R."/>
            <person name="Kijpornyongpan T."/>
            <person name="Phillips-Mora W."/>
        </authorList>
    </citation>
    <scope>NUCLEOTIDE SEQUENCE [LARGE SCALE GENOMIC DNA]</scope>
    <source>
        <strain evidence="9 10">MCA 2952</strain>
    </source>
</reference>
<evidence type="ECO:0000256" key="8">
    <source>
        <dbReference type="SAM" id="MobiDB-lite"/>
    </source>
</evidence>
<evidence type="ECO:0000313" key="10">
    <source>
        <dbReference type="Proteomes" id="UP000054988"/>
    </source>
</evidence>
<sequence length="292" mass="32590">MPSKSPAQVLLEKADKKANSSTGWFGSSTTKYEEAGDLYQQAANSFKIEKLFREAGDAFAREAECRGKCKEANEASNAWWNAAKAYKRGYPELAVQALSQTITHLIQSGRFRQAADREKEIAQIHLQEHNDLRKACESYVRAGEWYAQEDAAATANACFKDAADLHADLEEYIQAITLYEQVANHSLTSALTKYSVKEYWLRAGLCALALKDVVLAKRNMQKYTNQDATFPSTREAKFLNALIDAVQAGDTEAFTGAVVEFDQVTKLDNWKTNLLLKIKRGIQDAEEDGGLR</sequence>
<keyword evidence="4 7" id="KW-0931">ER-Golgi transport</keyword>
<dbReference type="GO" id="GO:0005774">
    <property type="term" value="C:vacuolar membrane"/>
    <property type="evidence" value="ECO:0007669"/>
    <property type="project" value="TreeGrafter"/>
</dbReference>
<keyword evidence="3 7" id="KW-0813">Transport</keyword>
<comment type="function">
    <text evidence="7">Required for vesicular transport between the endoplasmic reticulum and the Golgi apparatus.</text>
</comment>
<evidence type="ECO:0000313" key="9">
    <source>
        <dbReference type="EMBL" id="KTB31617.1"/>
    </source>
</evidence>
<feature type="region of interest" description="Disordered" evidence="8">
    <location>
        <begin position="1"/>
        <end position="26"/>
    </location>
</feature>
<evidence type="ECO:0000256" key="4">
    <source>
        <dbReference type="ARBA" id="ARBA00022892"/>
    </source>
</evidence>
<dbReference type="Pfam" id="PF14938">
    <property type="entry name" value="SNAP"/>
    <property type="match status" value="1"/>
</dbReference>
<dbReference type="Gene3D" id="1.25.40.10">
    <property type="entry name" value="Tetratricopeptide repeat domain"/>
    <property type="match status" value="1"/>
</dbReference>
<name>A0A0W0F5Q8_MONRR</name>
<comment type="similarity">
    <text evidence="2 7">Belongs to the SNAP family.</text>
</comment>
<evidence type="ECO:0000256" key="5">
    <source>
        <dbReference type="ARBA" id="ARBA00022927"/>
    </source>
</evidence>
<dbReference type="eggNOG" id="KOG1586">
    <property type="taxonomic scope" value="Eukaryota"/>
</dbReference>
<dbReference type="GO" id="GO:0031201">
    <property type="term" value="C:SNARE complex"/>
    <property type="evidence" value="ECO:0007669"/>
    <property type="project" value="TreeGrafter"/>
</dbReference>
<evidence type="ECO:0000256" key="1">
    <source>
        <dbReference type="ARBA" id="ARBA00004170"/>
    </source>
</evidence>
<evidence type="ECO:0000256" key="6">
    <source>
        <dbReference type="ARBA" id="ARBA00023136"/>
    </source>
</evidence>
<proteinExistence type="inferred from homology"/>
<dbReference type="PANTHER" id="PTHR13768:SF8">
    <property type="entry name" value="ALPHA-SOLUBLE NSF ATTACHMENT PROTEIN"/>
    <property type="match status" value="1"/>
</dbReference>
<evidence type="ECO:0000256" key="2">
    <source>
        <dbReference type="ARBA" id="ARBA00010050"/>
    </source>
</evidence>
<comment type="caution">
    <text evidence="9">The sequence shown here is derived from an EMBL/GenBank/DDBJ whole genome shotgun (WGS) entry which is preliminary data.</text>
</comment>
<dbReference type="PRINTS" id="PR00448">
    <property type="entry name" value="NSFATTACHMNT"/>
</dbReference>